<dbReference type="InterPro" id="IPR029044">
    <property type="entry name" value="Nucleotide-diphossugar_trans"/>
</dbReference>
<comment type="similarity">
    <text evidence="1">Belongs to the glycosyltransferase 34 family.</text>
</comment>
<dbReference type="InterPro" id="IPR008630">
    <property type="entry name" value="Glyco_trans_34"/>
</dbReference>
<reference evidence="4" key="1">
    <citation type="journal article" date="2020" name="Stud. Mycol.">
        <title>101 Dothideomycetes genomes: a test case for predicting lifestyles and emergence of pathogens.</title>
        <authorList>
            <person name="Haridas S."/>
            <person name="Albert R."/>
            <person name="Binder M."/>
            <person name="Bloem J."/>
            <person name="Labutti K."/>
            <person name="Salamov A."/>
            <person name="Andreopoulos B."/>
            <person name="Baker S."/>
            <person name="Barry K."/>
            <person name="Bills G."/>
            <person name="Bluhm B."/>
            <person name="Cannon C."/>
            <person name="Castanera R."/>
            <person name="Culley D."/>
            <person name="Daum C."/>
            <person name="Ezra D."/>
            <person name="Gonzalez J."/>
            <person name="Henrissat B."/>
            <person name="Kuo A."/>
            <person name="Liang C."/>
            <person name="Lipzen A."/>
            <person name="Lutzoni F."/>
            <person name="Magnuson J."/>
            <person name="Mondo S."/>
            <person name="Nolan M."/>
            <person name="Ohm R."/>
            <person name="Pangilinan J."/>
            <person name="Park H.-J."/>
            <person name="Ramirez L."/>
            <person name="Alfaro M."/>
            <person name="Sun H."/>
            <person name="Tritt A."/>
            <person name="Yoshinaga Y."/>
            <person name="Zwiers L.-H."/>
            <person name="Turgeon B."/>
            <person name="Goodwin S."/>
            <person name="Spatafora J."/>
            <person name="Crous P."/>
            <person name="Grigoriev I."/>
        </authorList>
    </citation>
    <scope>NUCLEOTIDE SEQUENCE</scope>
    <source>
        <strain evidence="4">CBS 122681</strain>
    </source>
</reference>
<proteinExistence type="inferred from homology"/>
<dbReference type="EMBL" id="MU004466">
    <property type="protein sequence ID" value="KAF2650124.1"/>
    <property type="molecule type" value="Genomic_DNA"/>
</dbReference>
<gene>
    <name evidence="4" type="ORF">K491DRAFT_554565</name>
</gene>
<evidence type="ECO:0000313" key="4">
    <source>
        <dbReference type="EMBL" id="KAF2650124.1"/>
    </source>
</evidence>
<dbReference type="OrthoDB" id="3763672at2759"/>
<feature type="non-terminal residue" evidence="4">
    <location>
        <position position="1"/>
    </location>
</feature>
<name>A0A6A6SV82_9PLEO</name>
<dbReference type="PANTHER" id="PTHR31306:SF3">
    <property type="entry name" value="NUCLEOTIDE-DIPHOSPHO-SUGAR TRANSFERASE DOMAIN-CONTAINING PROTEIN"/>
    <property type="match status" value="1"/>
</dbReference>
<keyword evidence="2" id="KW-0328">Glycosyltransferase</keyword>
<evidence type="ECO:0000313" key="5">
    <source>
        <dbReference type="Proteomes" id="UP000799324"/>
    </source>
</evidence>
<dbReference type="PANTHER" id="PTHR31306">
    <property type="entry name" value="ALPHA-1,6-MANNOSYLTRANSFERASE MNN11-RELATED"/>
    <property type="match status" value="1"/>
</dbReference>
<keyword evidence="3" id="KW-0808">Transferase</keyword>
<evidence type="ECO:0000256" key="1">
    <source>
        <dbReference type="ARBA" id="ARBA00005664"/>
    </source>
</evidence>
<dbReference type="Gene3D" id="3.90.550.10">
    <property type="entry name" value="Spore Coat Polysaccharide Biosynthesis Protein SpsA, Chain A"/>
    <property type="match status" value="1"/>
</dbReference>
<accession>A0A6A6SV82</accession>
<dbReference type="GO" id="GO:0000139">
    <property type="term" value="C:Golgi membrane"/>
    <property type="evidence" value="ECO:0007669"/>
    <property type="project" value="TreeGrafter"/>
</dbReference>
<evidence type="ECO:0000256" key="2">
    <source>
        <dbReference type="ARBA" id="ARBA00022676"/>
    </source>
</evidence>
<evidence type="ECO:0000256" key="3">
    <source>
        <dbReference type="ARBA" id="ARBA00022679"/>
    </source>
</evidence>
<dbReference type="GO" id="GO:0016757">
    <property type="term" value="F:glycosyltransferase activity"/>
    <property type="evidence" value="ECO:0007669"/>
    <property type="project" value="UniProtKB-KW"/>
</dbReference>
<feature type="non-terminal residue" evidence="4">
    <location>
        <position position="262"/>
    </location>
</feature>
<dbReference type="GO" id="GO:0006487">
    <property type="term" value="P:protein N-linked glycosylation"/>
    <property type="evidence" value="ECO:0007669"/>
    <property type="project" value="TreeGrafter"/>
</dbReference>
<sequence length="262" mass="30717">DLFRPILHPVAAATFTDAEGTTYENRFSHWTKPLHERILILAVDTRYPRTMFHANESAHWEPFLEDEMLSQAVINHYTYAQTHGYSYKFVVGRPPPGHDPKWVKVHVVAHYLASHDYDFVVYLDADESIRHMHLPFEWLLNRWNVTRRTSIVMAMEPVDEALVPTINAGFFVAQHLPHTKAIMDAWMECTKGELYAGCEKWKWDGTNEQHVFNEYLRNDYNPDRDNIRIIDCGEANGFPYPQWYDPVNCTGTFIRHHTVVKE</sequence>
<keyword evidence="5" id="KW-1185">Reference proteome</keyword>
<evidence type="ECO:0008006" key="6">
    <source>
        <dbReference type="Google" id="ProtNLM"/>
    </source>
</evidence>
<organism evidence="4 5">
    <name type="scientific">Lophiostoma macrostomum CBS 122681</name>
    <dbReference type="NCBI Taxonomy" id="1314788"/>
    <lineage>
        <taxon>Eukaryota</taxon>
        <taxon>Fungi</taxon>
        <taxon>Dikarya</taxon>
        <taxon>Ascomycota</taxon>
        <taxon>Pezizomycotina</taxon>
        <taxon>Dothideomycetes</taxon>
        <taxon>Pleosporomycetidae</taxon>
        <taxon>Pleosporales</taxon>
        <taxon>Lophiostomataceae</taxon>
        <taxon>Lophiostoma</taxon>
    </lineage>
</organism>
<protein>
    <recommendedName>
        <fullName evidence="6">Glycosyltransferase family 34 protein</fullName>
    </recommendedName>
</protein>
<dbReference type="Pfam" id="PF05637">
    <property type="entry name" value="Glyco_transf_34"/>
    <property type="match status" value="1"/>
</dbReference>
<dbReference type="Proteomes" id="UP000799324">
    <property type="component" value="Unassembled WGS sequence"/>
</dbReference>
<dbReference type="AlphaFoldDB" id="A0A6A6SV82"/>